<dbReference type="EMBL" id="NXNI01000002">
    <property type="protein sequence ID" value="PCR88808.1"/>
    <property type="molecule type" value="Genomic_DNA"/>
</dbReference>
<organism evidence="1 2">
    <name type="scientific">Natrinema ejinorense</name>
    <dbReference type="NCBI Taxonomy" id="373386"/>
    <lineage>
        <taxon>Archaea</taxon>
        <taxon>Methanobacteriati</taxon>
        <taxon>Methanobacteriota</taxon>
        <taxon>Stenosarchaea group</taxon>
        <taxon>Halobacteria</taxon>
        <taxon>Halobacteriales</taxon>
        <taxon>Natrialbaceae</taxon>
        <taxon>Natrinema</taxon>
    </lineage>
</organism>
<dbReference type="AlphaFoldDB" id="A0A2A5QPN1"/>
<evidence type="ECO:0000313" key="2">
    <source>
        <dbReference type="Proteomes" id="UP000219689"/>
    </source>
</evidence>
<comment type="caution">
    <text evidence="1">The sequence shown here is derived from an EMBL/GenBank/DDBJ whole genome shotgun (WGS) entry which is preliminary data.</text>
</comment>
<proteinExistence type="predicted"/>
<evidence type="ECO:0000313" key="1">
    <source>
        <dbReference type="EMBL" id="PCR88808.1"/>
    </source>
</evidence>
<reference evidence="1 2" key="1">
    <citation type="submission" date="2017-09" db="EMBL/GenBank/DDBJ databases">
        <title>Genome sequences of Natrinema ejinorence JCM 13890T.</title>
        <authorList>
            <person name="Roh S.W."/>
            <person name="Kim Y.B."/>
            <person name="Kim J.Y."/>
        </authorList>
    </citation>
    <scope>NUCLEOTIDE SEQUENCE [LARGE SCALE GENOMIC DNA]</scope>
    <source>
        <strain evidence="1 2">JCM 13890</strain>
    </source>
</reference>
<gene>
    <name evidence="1" type="ORF">CP557_20220</name>
</gene>
<dbReference type="Proteomes" id="UP000219689">
    <property type="component" value="Unassembled WGS sequence"/>
</dbReference>
<protein>
    <submittedName>
        <fullName evidence="1">Uncharacterized protein</fullName>
    </submittedName>
</protein>
<name>A0A2A5QPN1_9EURY</name>
<sequence>MIAGPLSVVYTTTRDEIAVAVTPAVAAMSLRSQRTLVTGFLDAISLEDRRMPFLTKKRDRCLKNLIHSFR</sequence>
<keyword evidence="2" id="KW-1185">Reference proteome</keyword>
<accession>A0A2A5QPN1</accession>